<protein>
    <submittedName>
        <fullName evidence="2">Uncharacterized protein</fullName>
    </submittedName>
</protein>
<evidence type="ECO:0000313" key="3">
    <source>
        <dbReference type="Proteomes" id="UP000265520"/>
    </source>
</evidence>
<dbReference type="EMBL" id="LXQA010006300">
    <property type="protein sequence ID" value="MCH84123.1"/>
    <property type="molecule type" value="Genomic_DNA"/>
</dbReference>
<evidence type="ECO:0000313" key="2">
    <source>
        <dbReference type="EMBL" id="MCH84123.1"/>
    </source>
</evidence>
<keyword evidence="3" id="KW-1185">Reference proteome</keyword>
<feature type="region of interest" description="Disordered" evidence="1">
    <location>
        <begin position="1"/>
        <end position="106"/>
    </location>
</feature>
<proteinExistence type="predicted"/>
<name>A0A392MAE7_9FABA</name>
<dbReference type="AlphaFoldDB" id="A0A392MAE7"/>
<feature type="compositionally biased region" description="Polar residues" evidence="1">
    <location>
        <begin position="64"/>
        <end position="76"/>
    </location>
</feature>
<accession>A0A392MAE7</accession>
<comment type="caution">
    <text evidence="2">The sequence shown here is derived from an EMBL/GenBank/DDBJ whole genome shotgun (WGS) entry which is preliminary data.</text>
</comment>
<evidence type="ECO:0000256" key="1">
    <source>
        <dbReference type="SAM" id="MobiDB-lite"/>
    </source>
</evidence>
<dbReference type="Proteomes" id="UP000265520">
    <property type="component" value="Unassembled WGS sequence"/>
</dbReference>
<reference evidence="2 3" key="1">
    <citation type="journal article" date="2018" name="Front. Plant Sci.">
        <title>Red Clover (Trifolium pratense) and Zigzag Clover (T. medium) - A Picture of Genomic Similarities and Differences.</title>
        <authorList>
            <person name="Dluhosova J."/>
            <person name="Istvanek J."/>
            <person name="Nedelnik J."/>
            <person name="Repkova J."/>
        </authorList>
    </citation>
    <scope>NUCLEOTIDE SEQUENCE [LARGE SCALE GENOMIC DNA]</scope>
    <source>
        <strain evidence="3">cv. 10/8</strain>
        <tissue evidence="2">Leaf</tissue>
    </source>
</reference>
<organism evidence="2 3">
    <name type="scientific">Trifolium medium</name>
    <dbReference type="NCBI Taxonomy" id="97028"/>
    <lineage>
        <taxon>Eukaryota</taxon>
        <taxon>Viridiplantae</taxon>
        <taxon>Streptophyta</taxon>
        <taxon>Embryophyta</taxon>
        <taxon>Tracheophyta</taxon>
        <taxon>Spermatophyta</taxon>
        <taxon>Magnoliopsida</taxon>
        <taxon>eudicotyledons</taxon>
        <taxon>Gunneridae</taxon>
        <taxon>Pentapetalae</taxon>
        <taxon>rosids</taxon>
        <taxon>fabids</taxon>
        <taxon>Fabales</taxon>
        <taxon>Fabaceae</taxon>
        <taxon>Papilionoideae</taxon>
        <taxon>50 kb inversion clade</taxon>
        <taxon>NPAAA clade</taxon>
        <taxon>Hologalegina</taxon>
        <taxon>IRL clade</taxon>
        <taxon>Trifolieae</taxon>
        <taxon>Trifolium</taxon>
    </lineage>
</organism>
<feature type="non-terminal residue" evidence="2">
    <location>
        <position position="1"/>
    </location>
</feature>
<gene>
    <name evidence="2" type="ORF">A2U01_0004954</name>
</gene>
<feature type="compositionally biased region" description="Low complexity" evidence="1">
    <location>
        <begin position="77"/>
        <end position="91"/>
    </location>
</feature>
<sequence length="152" mass="16878">RSVAAATTTPFSDPSQPPPPPSQIRRSHHTPLSPPSQICRNHHHQEEHAPYQQTAWRNGRRDQNTIPPRQRQNTAGRKNTTTDRMNTTTNRQPQTVGRNGGRSSADDQAIFAPLKIELSSNGSCNLPMVGDPSHSPTLKGALQNMWYNGIQM</sequence>